<dbReference type="Pfam" id="PF20150">
    <property type="entry name" value="2EXR"/>
    <property type="match status" value="1"/>
</dbReference>
<reference evidence="2 3" key="1">
    <citation type="journal article" date="2019" name="PLoS ONE">
        <title>Comparative genome analysis indicates high evolutionary potential of pathogenicity genes in Colletotrichum tanaceti.</title>
        <authorList>
            <person name="Lelwala R.V."/>
            <person name="Korhonen P.K."/>
            <person name="Young N.D."/>
            <person name="Scott J.B."/>
            <person name="Ades P.A."/>
            <person name="Gasser R.B."/>
            <person name="Taylor P.W.J."/>
        </authorList>
    </citation>
    <scope>NUCLEOTIDE SEQUENCE [LARGE SCALE GENOMIC DNA]</scope>
    <source>
        <strain evidence="2">BRIP57314</strain>
    </source>
</reference>
<protein>
    <recommendedName>
        <fullName evidence="1">2EXR domain-containing protein</fullName>
    </recommendedName>
</protein>
<comment type="caution">
    <text evidence="2">The sequence shown here is derived from an EMBL/GenBank/DDBJ whole genome shotgun (WGS) entry which is preliminary data.</text>
</comment>
<dbReference type="PANTHER" id="PTHR35910">
    <property type="entry name" value="2EXR DOMAIN-CONTAINING PROTEIN"/>
    <property type="match status" value="1"/>
</dbReference>
<dbReference type="AlphaFoldDB" id="A0A4U6X5T4"/>
<accession>A0A4U6X5T4</accession>
<evidence type="ECO:0000313" key="2">
    <source>
        <dbReference type="EMBL" id="TKW50199.1"/>
    </source>
</evidence>
<gene>
    <name evidence="2" type="ORF">CTA1_6563</name>
</gene>
<sequence length="320" mass="36128">MSEFHLFPSLPKELRLKIWRTTLAGQGRLVTVAPGRELLACRSGLPVLSAVNRESRHEFLRLYVRLRDRPDANTMAADDVDMDVDDHVYFNPRLDTLVIGTVTKTGSALKSSGGMEALLLFARCPVGTLVDPPALPDSAAEQVRQVHLYDLNPSRRMEMDSSLKNRKLEWGGRHERDGGPMPLPLPRLRFPNLDAVVVVTLAASLWVGNFKCHGSRGRHFRYVVPTNRVYYHIKDAAHGDSFAGVRPASRIPDEYLKPAPAQTRAMRVEIIRSSRNDDGDNDDGWVTNDWHLISGPDDFCHDTWVMLVRYITLRLGRQDE</sequence>
<dbReference type="EMBL" id="PJEX01000426">
    <property type="protein sequence ID" value="TKW50199.1"/>
    <property type="molecule type" value="Genomic_DNA"/>
</dbReference>
<dbReference type="PANTHER" id="PTHR35910:SF1">
    <property type="entry name" value="2EXR DOMAIN-CONTAINING PROTEIN"/>
    <property type="match status" value="1"/>
</dbReference>
<organism evidence="2 3">
    <name type="scientific">Colletotrichum tanaceti</name>
    <dbReference type="NCBI Taxonomy" id="1306861"/>
    <lineage>
        <taxon>Eukaryota</taxon>
        <taxon>Fungi</taxon>
        <taxon>Dikarya</taxon>
        <taxon>Ascomycota</taxon>
        <taxon>Pezizomycotina</taxon>
        <taxon>Sordariomycetes</taxon>
        <taxon>Hypocreomycetidae</taxon>
        <taxon>Glomerellales</taxon>
        <taxon>Glomerellaceae</taxon>
        <taxon>Colletotrichum</taxon>
        <taxon>Colletotrichum destructivum species complex</taxon>
    </lineage>
</organism>
<dbReference type="InterPro" id="IPR045518">
    <property type="entry name" value="2EXR"/>
</dbReference>
<feature type="domain" description="2EXR" evidence="1">
    <location>
        <begin position="4"/>
        <end position="97"/>
    </location>
</feature>
<evidence type="ECO:0000259" key="1">
    <source>
        <dbReference type="Pfam" id="PF20150"/>
    </source>
</evidence>
<name>A0A4U6X5T4_9PEZI</name>
<dbReference type="Proteomes" id="UP000310108">
    <property type="component" value="Unassembled WGS sequence"/>
</dbReference>
<evidence type="ECO:0000313" key="3">
    <source>
        <dbReference type="Proteomes" id="UP000310108"/>
    </source>
</evidence>
<proteinExistence type="predicted"/>
<keyword evidence="3" id="KW-1185">Reference proteome</keyword>